<evidence type="ECO:0000313" key="2">
    <source>
        <dbReference type="EMBL" id="JAC27732.1"/>
    </source>
</evidence>
<dbReference type="AlphaFoldDB" id="A0A023G247"/>
<name>A0A023G247_AMBTT</name>
<keyword evidence="1" id="KW-0732">Signal</keyword>
<feature type="chain" id="PRO_5001516596" evidence="1">
    <location>
        <begin position="27"/>
        <end position="118"/>
    </location>
</feature>
<organism evidence="2">
    <name type="scientific">Amblyomma triste</name>
    <name type="common">Neotropical tick</name>
    <dbReference type="NCBI Taxonomy" id="251400"/>
    <lineage>
        <taxon>Eukaryota</taxon>
        <taxon>Metazoa</taxon>
        <taxon>Ecdysozoa</taxon>
        <taxon>Arthropoda</taxon>
        <taxon>Chelicerata</taxon>
        <taxon>Arachnida</taxon>
        <taxon>Acari</taxon>
        <taxon>Parasitiformes</taxon>
        <taxon>Ixodida</taxon>
        <taxon>Ixodoidea</taxon>
        <taxon>Ixodidae</taxon>
        <taxon>Amblyomminae</taxon>
        <taxon>Amblyomma</taxon>
    </lineage>
</organism>
<sequence>MSFFPRCLRLLWFLCFALFALRPGACRHLRSGGIGGSNGIRFFGAESCGGGRIHNLKEQSCKSLGWNVTSFFARRVIFILPLCPSQFSRPTDKRLLRQGPILYHQQKNCVSQTMFSLH</sequence>
<accession>A0A023G247</accession>
<reference evidence="2" key="1">
    <citation type="submission" date="2014-03" db="EMBL/GenBank/DDBJ databases">
        <title>The sialotranscriptome of Amblyomma triste, Amblyomma parvum and Amblyomma cajennense ticks, uncovered by 454-based RNA-seq.</title>
        <authorList>
            <person name="Garcia G.R."/>
            <person name="Gardinassi L.G."/>
            <person name="Ribeiro J.M."/>
            <person name="Anatriello E."/>
            <person name="Ferreira B.R."/>
            <person name="Moreira H.N."/>
            <person name="Mafra C."/>
            <person name="Olegario M.M."/>
            <person name="Szabo P.J."/>
            <person name="Miranda-Santos I.K."/>
            <person name="Maruyama S.R."/>
        </authorList>
    </citation>
    <scope>NUCLEOTIDE SEQUENCE</scope>
    <source>
        <strain evidence="2">Mato Grasso do Sul</strain>
        <tissue evidence="2">Salivary glands</tissue>
    </source>
</reference>
<evidence type="ECO:0000256" key="1">
    <source>
        <dbReference type="SAM" id="SignalP"/>
    </source>
</evidence>
<dbReference type="EMBL" id="GBBM01007686">
    <property type="protein sequence ID" value="JAC27732.1"/>
    <property type="molecule type" value="mRNA"/>
</dbReference>
<protein>
    <submittedName>
        <fullName evidence="2">Putative secreted protein</fullName>
    </submittedName>
</protein>
<feature type="signal peptide" evidence="1">
    <location>
        <begin position="1"/>
        <end position="26"/>
    </location>
</feature>
<proteinExistence type="evidence at transcript level"/>